<protein>
    <recommendedName>
        <fullName evidence="4">DUF490 domain-containing protein</fullName>
    </recommendedName>
</protein>
<dbReference type="RefSeq" id="WP_074860776.1">
    <property type="nucleotide sequence ID" value="NZ_CP014227.1"/>
</dbReference>
<name>A0AAX2H0I2_9FLAO</name>
<dbReference type="EMBL" id="LT906449">
    <property type="protein sequence ID" value="SNV07573.1"/>
    <property type="molecule type" value="Genomic_DNA"/>
</dbReference>
<dbReference type="Proteomes" id="UP000215539">
    <property type="component" value="Chromosome 1"/>
</dbReference>
<proteinExistence type="predicted"/>
<evidence type="ECO:0008006" key="4">
    <source>
        <dbReference type="Google" id="ProtNLM"/>
    </source>
</evidence>
<sequence>MRNYILTILVIFNIFVVTYGQEIVPNNESAEAEAAFEVAEKRGNWTSQIAAIATQPYIELPIGIRENIGSTEYAIIITQGKFTPEGTVINAYARLTVPDSHSPQGRRQLYFGATGLEFSHDGQLVGDTRLSLLGNVRLSSNPNWELILKGGHLNRETGESTTNTYVTIGCEGLKEIALNGLVRISNKLIVPVDKQTLTPDFNNFVQSNITIKSKDWNNLLLKISLPPFALRTQAENSNKGAFIFESQDVVLDMSDTENDPQINFPPEYDTHFVAGKESWRGFYMRKLQVTLPEEFKRTGKPVSFSAENFLLDTYGVSGKFSIENLIADNQGTTSADASGWHYTLDLIEATFSCSKIKGGKLIGSIQLPVQQSTSKDNNPQGIRFEGSFDENEYQLKASSLKDIRFNIWKSTAEIDKSSYLELKVKDKRFIPKVVLNGKMDFTSEKNTYNIKNVVFEELTFTTESPQISVKNFGAKGEQRIAGLPVSVSDINLYIQNEKAALQFAIRVGLQEEKFSAKGKFNIYAKKEANSWQYDSFDVSSLRLDNVDVGVAKLSGELQLMQDDPTYGNAFKAKLQASIQNPKIEVEASGVFGCKDFRYWGFDAKVDGLHIPATYITITGFVGGAYWRMRPANTLSSQNNNKAFDLQPDETMGLGLKAGVLGAFQSEKVASFMAMLEIATHKNGGLAYIGIDGDATIMSALGDKISAPFKQLQKGFDTQLTQLNSSIERQTNSRLNGILDSSEKQIVMDDSGAVKQAPIYASMSMRYDFDKKAFHANMAAYINVAGGIIQGTGENGLAGRAVVHVSPEDWYIHIGNSKEMMGLRIGFGGLSLEAKTYFMVGTYILPMPDPPAKVAEILRVSDKETRIYDSKSQLAKGSGFAFGARFAFDTGDMTAGIVYARFAAGLGADMMLINYDKDTHCKNRTGSIGINGWYATGQTYVYLEGELGIKIKLFFIRKRISIIKAGVAALLQGAGPNPFWAKGYLGGYYEVLGGLVKGRFRLKMEFGEKCEFEKETPIDIKIIANISPSENQKNVDVFTSPQISFNLEVDKNITIPDDKGDHQYIIRLENTTITTPDGNPVAGKWELSPSRYELNFTPDDVLPENTQLKIKAQVSLDEFKDGRFQPVMMNGKKAIEQKEIQFTTGTAPVHIPEKNIQYAYPVLAQQNFYPQENPEGFIQLYKGQDYLFEDTNWQSKLYFTPETGDPISADLHYDKSINRIYYTLPVLQNQQSYKLSIVGVSKNSNTAKSDKTTRTLTQNKGGYDNGEGESTYTVQNTKAQASSKEDEIERLSYDFRTSKYQNLKAKVQAFNLQRGLFIKVSSDVVLLQNDMNTDEPFDKVELLKNTYTKQPLLQAEALLDAPHDAPFREYLYNTQAQQIYNRLNTGSRSLSSPPKDAVVLFSFYETFISEGKYDPDLRRVLPFRYDVWQYYKQDWQALDTYLERQRLSGNYPMGQALTNRFLSTHFPAPAYGQYNALLRYRLPDGSISSEHPIYYEFRP</sequence>
<evidence type="ECO:0000313" key="3">
    <source>
        <dbReference type="Proteomes" id="UP000215539"/>
    </source>
</evidence>
<accession>A0AAX2H0I2</accession>
<evidence type="ECO:0000313" key="2">
    <source>
        <dbReference type="EMBL" id="SNV07573.1"/>
    </source>
</evidence>
<reference evidence="2 3" key="1">
    <citation type="submission" date="2017-06" db="EMBL/GenBank/DDBJ databases">
        <authorList>
            <consortium name="Pathogen Informatics"/>
        </authorList>
    </citation>
    <scope>NUCLEOTIDE SEQUENCE [LARGE SCALE GENOMIC DNA]</scope>
    <source>
        <strain evidence="2 3">NCTC12947</strain>
    </source>
</reference>
<organism evidence="2 3">
    <name type="scientific">Capnocytophaga haemolytica</name>
    <dbReference type="NCBI Taxonomy" id="45243"/>
    <lineage>
        <taxon>Bacteria</taxon>
        <taxon>Pseudomonadati</taxon>
        <taxon>Bacteroidota</taxon>
        <taxon>Flavobacteriia</taxon>
        <taxon>Flavobacteriales</taxon>
        <taxon>Flavobacteriaceae</taxon>
        <taxon>Capnocytophaga</taxon>
    </lineage>
</organism>
<feature type="region of interest" description="Disordered" evidence="1">
    <location>
        <begin position="1243"/>
        <end position="1269"/>
    </location>
</feature>
<gene>
    <name evidence="2" type="ORF">SAMEA44541418_00907</name>
</gene>
<evidence type="ECO:0000256" key="1">
    <source>
        <dbReference type="SAM" id="MobiDB-lite"/>
    </source>
</evidence>